<dbReference type="EMBL" id="JAJKFT010000010">
    <property type="protein sequence ID" value="MCC9630951.1"/>
    <property type="molecule type" value="Genomic_DNA"/>
</dbReference>
<evidence type="ECO:0000313" key="3">
    <source>
        <dbReference type="Proteomes" id="UP001139103"/>
    </source>
</evidence>
<protein>
    <recommendedName>
        <fullName evidence="4">DUF2500 family protein</fullName>
    </recommendedName>
</protein>
<sequence>MKCASCSADVAPHSLQCEYCGSYVEQESPSIGQRNVGLREQIFACIKNSPQFSDLAQNRRRKRPPNRQEEWRRVLSPVTYCYYFVAFLIYLAFAIGPYFVIPIAILAIVVILGLAMTAKLPPIPTAPKSLAQMSPAIVVNKRQEVRGRQKQVTCQFVTFEFEDGRRQELSVWDPGLFRQLANQEAGVLFRHGRVATDFRCVTLYRSLS</sequence>
<evidence type="ECO:0000256" key="1">
    <source>
        <dbReference type="SAM" id="Phobius"/>
    </source>
</evidence>
<evidence type="ECO:0008006" key="4">
    <source>
        <dbReference type="Google" id="ProtNLM"/>
    </source>
</evidence>
<feature type="transmembrane region" description="Helical" evidence="1">
    <location>
        <begin position="74"/>
        <end position="93"/>
    </location>
</feature>
<evidence type="ECO:0000313" key="2">
    <source>
        <dbReference type="EMBL" id="MCC9630951.1"/>
    </source>
</evidence>
<feature type="transmembrane region" description="Helical" evidence="1">
    <location>
        <begin position="99"/>
        <end position="118"/>
    </location>
</feature>
<proteinExistence type="predicted"/>
<gene>
    <name evidence="2" type="ORF">LOC68_21385</name>
</gene>
<dbReference type="AlphaFoldDB" id="A0A9X1MQB0"/>
<keyword evidence="1" id="KW-0472">Membrane</keyword>
<comment type="caution">
    <text evidence="2">The sequence shown here is derived from an EMBL/GenBank/DDBJ whole genome shotgun (WGS) entry which is preliminary data.</text>
</comment>
<keyword evidence="1" id="KW-0812">Transmembrane</keyword>
<name>A0A9X1MQB0_9BACT</name>
<dbReference type="RefSeq" id="WP_230222514.1">
    <property type="nucleotide sequence ID" value="NZ_JAJKFT010000010.1"/>
</dbReference>
<organism evidence="2 3">
    <name type="scientific">Blastopirellula sediminis</name>
    <dbReference type="NCBI Taxonomy" id="2894196"/>
    <lineage>
        <taxon>Bacteria</taxon>
        <taxon>Pseudomonadati</taxon>
        <taxon>Planctomycetota</taxon>
        <taxon>Planctomycetia</taxon>
        <taxon>Pirellulales</taxon>
        <taxon>Pirellulaceae</taxon>
        <taxon>Blastopirellula</taxon>
    </lineage>
</organism>
<dbReference type="Proteomes" id="UP001139103">
    <property type="component" value="Unassembled WGS sequence"/>
</dbReference>
<keyword evidence="1" id="KW-1133">Transmembrane helix</keyword>
<accession>A0A9X1MQB0</accession>
<reference evidence="2" key="1">
    <citation type="submission" date="2021-11" db="EMBL/GenBank/DDBJ databases">
        <title>Genome sequence.</title>
        <authorList>
            <person name="Sun Q."/>
        </authorList>
    </citation>
    <scope>NUCLEOTIDE SEQUENCE</scope>
    <source>
        <strain evidence="2">JC732</strain>
    </source>
</reference>
<keyword evidence="3" id="KW-1185">Reference proteome</keyword>